<feature type="domain" description="Protein arginine N-methyltransferase" evidence="8">
    <location>
        <begin position="155"/>
        <end position="260"/>
    </location>
</feature>
<dbReference type="Gene3D" id="2.70.160.11">
    <property type="entry name" value="Hnrnp arginine n-methyltransferase1"/>
    <property type="match status" value="1"/>
</dbReference>
<dbReference type="FunFam" id="3.40.50.150:FF:000003">
    <property type="entry name" value="Blast:Protein arginine N-methyltransferase 1"/>
    <property type="match status" value="1"/>
</dbReference>
<dbReference type="PANTHER" id="PTHR11006:SF124">
    <property type="entry name" value="ARGININE METHYLTRANSFERASE 1-RELATED"/>
    <property type="match status" value="1"/>
</dbReference>
<feature type="compositionally biased region" description="Polar residues" evidence="7">
    <location>
        <begin position="456"/>
        <end position="474"/>
    </location>
</feature>
<feature type="region of interest" description="Disordered" evidence="7">
    <location>
        <begin position="446"/>
        <end position="474"/>
    </location>
</feature>
<dbReference type="EC" id="2.1.1.319" evidence="1"/>
<evidence type="ECO:0000256" key="1">
    <source>
        <dbReference type="ARBA" id="ARBA00011925"/>
    </source>
</evidence>
<keyword evidence="3 6" id="KW-0808">Transferase</keyword>
<dbReference type="InterPro" id="IPR055135">
    <property type="entry name" value="PRMT_dom"/>
</dbReference>
<feature type="region of interest" description="Disordered" evidence="7">
    <location>
        <begin position="371"/>
        <end position="399"/>
    </location>
</feature>
<dbReference type="Pfam" id="PF06325">
    <property type="entry name" value="PrmA"/>
    <property type="match status" value="1"/>
</dbReference>
<organism evidence="9">
    <name type="scientific">Arion vulgaris</name>
    <dbReference type="NCBI Taxonomy" id="1028688"/>
    <lineage>
        <taxon>Eukaryota</taxon>
        <taxon>Metazoa</taxon>
        <taxon>Spiralia</taxon>
        <taxon>Lophotrochozoa</taxon>
        <taxon>Mollusca</taxon>
        <taxon>Gastropoda</taxon>
        <taxon>Heterobranchia</taxon>
        <taxon>Euthyneura</taxon>
        <taxon>Panpulmonata</taxon>
        <taxon>Eupulmonata</taxon>
        <taxon>Stylommatophora</taxon>
        <taxon>Helicina</taxon>
        <taxon>Arionoidea</taxon>
        <taxon>Arionidae</taxon>
        <taxon>Arion</taxon>
    </lineage>
</organism>
<comment type="catalytic activity">
    <reaction evidence="5">
        <text>L-arginyl-[protein] + S-adenosyl-L-methionine = N(omega)-methyl-L-arginyl-[protein] + S-adenosyl-L-homocysteine + H(+)</text>
        <dbReference type="Rhea" id="RHEA:48100"/>
        <dbReference type="Rhea" id="RHEA-COMP:10532"/>
        <dbReference type="Rhea" id="RHEA-COMP:11990"/>
        <dbReference type="ChEBI" id="CHEBI:15378"/>
        <dbReference type="ChEBI" id="CHEBI:29965"/>
        <dbReference type="ChEBI" id="CHEBI:57856"/>
        <dbReference type="ChEBI" id="CHEBI:59789"/>
        <dbReference type="ChEBI" id="CHEBI:65280"/>
    </reaction>
    <physiologicalReaction direction="left-to-right" evidence="5">
        <dbReference type="Rhea" id="RHEA:48101"/>
    </physiologicalReaction>
</comment>
<evidence type="ECO:0000256" key="2">
    <source>
        <dbReference type="ARBA" id="ARBA00022603"/>
    </source>
</evidence>
<dbReference type="EMBL" id="HACG01002117">
    <property type="protein sequence ID" value="CEK48982.1"/>
    <property type="molecule type" value="Transcribed_RNA"/>
</dbReference>
<keyword evidence="4 6" id="KW-0949">S-adenosyl-L-methionine</keyword>
<dbReference type="InterPro" id="IPR029063">
    <property type="entry name" value="SAM-dependent_MTases_sf"/>
</dbReference>
<dbReference type="GO" id="GO:0032259">
    <property type="term" value="P:methylation"/>
    <property type="evidence" value="ECO:0007669"/>
    <property type="project" value="UniProtKB-KW"/>
</dbReference>
<evidence type="ECO:0000256" key="7">
    <source>
        <dbReference type="SAM" id="MobiDB-lite"/>
    </source>
</evidence>
<evidence type="ECO:0000313" key="9">
    <source>
        <dbReference type="EMBL" id="CEK48982.1"/>
    </source>
</evidence>
<feature type="domain" description="Protein arginine N-methyltransferase" evidence="8">
    <location>
        <begin position="313"/>
        <end position="367"/>
    </location>
</feature>
<dbReference type="GO" id="GO:0035242">
    <property type="term" value="F:protein-arginine omega-N asymmetric methyltransferase activity"/>
    <property type="evidence" value="ECO:0007669"/>
    <property type="project" value="UniProtKB-EC"/>
</dbReference>
<dbReference type="GO" id="GO:0042054">
    <property type="term" value="F:histone methyltransferase activity"/>
    <property type="evidence" value="ECO:0007669"/>
    <property type="project" value="TreeGrafter"/>
</dbReference>
<dbReference type="CDD" id="cd02440">
    <property type="entry name" value="AdoMet_MTases"/>
    <property type="match status" value="1"/>
</dbReference>
<dbReference type="GO" id="GO:0035241">
    <property type="term" value="F:protein-arginine omega-N monomethyltransferase activity"/>
    <property type="evidence" value="ECO:0007669"/>
    <property type="project" value="TreeGrafter"/>
</dbReference>
<gene>
    <name evidence="9" type="primary">ORF5927</name>
</gene>
<dbReference type="PROSITE" id="PS51678">
    <property type="entry name" value="SAM_MT_PRMT"/>
    <property type="match status" value="1"/>
</dbReference>
<protein>
    <recommendedName>
        <fullName evidence="1">type I protein arginine methyltransferase</fullName>
        <ecNumber evidence="1">2.1.1.319</ecNumber>
    </recommendedName>
</protein>
<evidence type="ECO:0000256" key="5">
    <source>
        <dbReference type="ARBA" id="ARBA00049303"/>
    </source>
</evidence>
<proteinExistence type="predicted"/>
<dbReference type="Pfam" id="PF22528">
    <property type="entry name" value="PRMT_C"/>
    <property type="match status" value="2"/>
</dbReference>
<dbReference type="SUPFAM" id="SSF53335">
    <property type="entry name" value="S-adenosyl-L-methionine-dependent methyltransferases"/>
    <property type="match status" value="1"/>
</dbReference>
<evidence type="ECO:0000259" key="8">
    <source>
        <dbReference type="Pfam" id="PF22528"/>
    </source>
</evidence>
<dbReference type="PANTHER" id="PTHR11006">
    <property type="entry name" value="PROTEIN ARGININE N-METHYLTRANSFERASE"/>
    <property type="match status" value="1"/>
</dbReference>
<evidence type="ECO:0000256" key="4">
    <source>
        <dbReference type="ARBA" id="ARBA00022691"/>
    </source>
</evidence>
<name>A0A0B6XY59_9EUPU</name>
<sequence length="474" mass="52614">MAATDPTEGNYFSSYDDLSVHELMLKDRPRTLAYRKFFESNCHLVKDKVVMDVGAGTGILSLFAASAGARKVLAVEASSIASLCEEIVKENKLDHIIEVIHGAVETISLPEGIKHVDIIISEWMGFYLLHESMLDSVIVARDRFLAPDGILAPSHATLYFAPVDLSQHFQDRAEEWSNIYGFDFSPVASQINLEEVSKPLIAILKPNMICTDAQEVISFDLKTVTVEHVRKVSTVLSFPMTHESKVFGFAAWFDVEFTSGCLLNKDSSPTRNISSVNDRGDACSLTNSQVLSEHIISCSHNSNIGDINSTKLSTVKLRTGPYDPPTHWKQTVLFLPRTILIESGLSLNCKVRMTQDIVNKRHYNISVTLIDDRDSGEGDHENDEQISDVSDSDDSTDHVVPCSCGSDRCRLISALVDKYNVEHNELGEEAEMIELQAEVDAAKQLDEDIEKDGWQVDSNSVSIEDNNNQSLEDV</sequence>
<dbReference type="Gene3D" id="3.40.50.150">
    <property type="entry name" value="Vaccinia Virus protein VP39"/>
    <property type="match status" value="1"/>
</dbReference>
<evidence type="ECO:0000256" key="3">
    <source>
        <dbReference type="ARBA" id="ARBA00022679"/>
    </source>
</evidence>
<dbReference type="GO" id="GO:0005634">
    <property type="term" value="C:nucleus"/>
    <property type="evidence" value="ECO:0007669"/>
    <property type="project" value="TreeGrafter"/>
</dbReference>
<keyword evidence="2 6" id="KW-0489">Methyltransferase</keyword>
<accession>A0A0B6XY59</accession>
<dbReference type="AlphaFoldDB" id="A0A0B6XY59"/>
<dbReference type="InterPro" id="IPR025799">
    <property type="entry name" value="Arg_MeTrfase"/>
</dbReference>
<evidence type="ECO:0000256" key="6">
    <source>
        <dbReference type="PROSITE-ProRule" id="PRU01015"/>
    </source>
</evidence>
<feature type="compositionally biased region" description="Acidic residues" evidence="7">
    <location>
        <begin position="380"/>
        <end position="394"/>
    </location>
</feature>
<reference evidence="9" key="1">
    <citation type="submission" date="2014-12" db="EMBL/GenBank/DDBJ databases">
        <title>Insight into the proteome of Arion vulgaris.</title>
        <authorList>
            <person name="Aradska J."/>
            <person name="Bulat T."/>
            <person name="Smidak R."/>
            <person name="Sarate P."/>
            <person name="Gangsoo J."/>
            <person name="Sialana F."/>
            <person name="Bilban M."/>
            <person name="Lubec G."/>
        </authorList>
    </citation>
    <scope>NUCLEOTIDE SEQUENCE</scope>
    <source>
        <tissue evidence="9">Skin</tissue>
    </source>
</reference>